<organism evidence="1 2">
    <name type="scientific">Neophocaena asiaeorientalis asiaeorientalis</name>
    <name type="common">Yangtze finless porpoise</name>
    <name type="synonym">Neophocaena phocaenoides subsp. asiaeorientalis</name>
    <dbReference type="NCBI Taxonomy" id="1706337"/>
    <lineage>
        <taxon>Eukaryota</taxon>
        <taxon>Metazoa</taxon>
        <taxon>Chordata</taxon>
        <taxon>Craniata</taxon>
        <taxon>Vertebrata</taxon>
        <taxon>Euteleostomi</taxon>
        <taxon>Mammalia</taxon>
        <taxon>Eutheria</taxon>
        <taxon>Laurasiatheria</taxon>
        <taxon>Artiodactyla</taxon>
        <taxon>Whippomorpha</taxon>
        <taxon>Cetacea</taxon>
        <taxon>Odontoceti</taxon>
        <taxon>Phocoenidae</taxon>
        <taxon>Neophocaena</taxon>
    </lineage>
</organism>
<protein>
    <submittedName>
        <fullName evidence="2">Zinc finger protein 311-like</fullName>
    </submittedName>
</protein>
<gene>
    <name evidence="2" type="primary">LOC112412587</name>
</gene>
<evidence type="ECO:0000313" key="1">
    <source>
        <dbReference type="Proteomes" id="UP000252040"/>
    </source>
</evidence>
<dbReference type="STRING" id="1706337.A0A341CZE3"/>
<name>A0A341CZE3_NEOAA</name>
<reference evidence="2" key="1">
    <citation type="submission" date="2025-08" db="UniProtKB">
        <authorList>
            <consortium name="RefSeq"/>
        </authorList>
    </citation>
    <scope>IDENTIFICATION</scope>
    <source>
        <tissue evidence="2">Meat</tissue>
    </source>
</reference>
<evidence type="ECO:0000313" key="2">
    <source>
        <dbReference type="RefSeq" id="XP_024620096.1"/>
    </source>
</evidence>
<dbReference type="GeneID" id="112412587"/>
<dbReference type="RefSeq" id="XP_024620096.1">
    <property type="nucleotide sequence ID" value="XM_024764328.1"/>
</dbReference>
<accession>A0A341CZE3</accession>
<proteinExistence type="predicted"/>
<sequence length="75" mass="8200">MEARVNQNYVNVVVSDETPGLSNQLCICDTKLLQERALPSPHCPAFAKDGSQGSLPGAKIILMSQSQDFHFLNLL</sequence>
<keyword evidence="1" id="KW-1185">Reference proteome</keyword>
<dbReference type="KEGG" id="nasi:112412587"/>
<dbReference type="InParanoid" id="A0A341CZE3"/>
<dbReference type="Proteomes" id="UP000252040">
    <property type="component" value="Unplaced"/>
</dbReference>
<dbReference type="AlphaFoldDB" id="A0A341CZE3"/>